<dbReference type="SUPFAM" id="SSF55874">
    <property type="entry name" value="ATPase domain of HSP90 chaperone/DNA topoisomerase II/histidine kinase"/>
    <property type="match status" value="1"/>
</dbReference>
<dbReference type="PANTHER" id="PTHR23336:SF17">
    <property type="entry name" value="MORC FAMILY CW-TYPE ZINC FINGER PROTEIN 3"/>
    <property type="match status" value="1"/>
</dbReference>
<dbReference type="InterPro" id="IPR045261">
    <property type="entry name" value="MORC_ATPase"/>
</dbReference>
<dbReference type="Pfam" id="PF17942">
    <property type="entry name" value="Morc6_S5"/>
    <property type="match status" value="1"/>
</dbReference>
<dbReference type="OrthoDB" id="757982at2759"/>
<dbReference type="PANTHER" id="PTHR23336">
    <property type="entry name" value="ZINC FINGER CW-TYPE COILED-COIL DOMAIN PROTEIN 3"/>
    <property type="match status" value="1"/>
</dbReference>
<dbReference type="Gene3D" id="3.30.40.100">
    <property type="match status" value="1"/>
</dbReference>
<sequence>MATQTDRGIPLSTLSPKFLHSNSTSHTWAFSAIAELIDNAYDPDVNAKHFWIDKTLIEDQDCLIFMDDGAGIDYQKMHKMLSFGFSDKTTINKVQPIGLYGNGFKSGSMRLGKDAIVLSKTGDSMCVGLLSQTYLEQIKAENIVIPIVTFKRNNQNQFQALPEHAACLSEILKYSLFKEEKDLLSELQAIDTPYHASGGTGTRIIIWNLRRRAGQELEFDLDADRYDIRIPADVLENERRNYRQPDRIMQSIPESDYSLRAYCSILYLKPRMQIIIRGQKVKTQLIAKTLAWVRKDCYKPVFLKRGLRIIFGYNTRSKEQYGIMMYHKNRLIKAYKRVGCQIKANNTGVGVIGVIECNFLQPTHNKQDFDDTEEYRKTIANVAIKLEEYWKEMQHNRRTENPNSTLPVEDIQKRPDQNWVQCDSCRKWRKLPDGINTDKLPDRWLCPMNLDPQFRSCQAPEEPEDSDDEQRPYQKTYKQQEKQTKAQQERSIQQQLRKASTMATTSSSPFRCTRSPTNRMPIISDVTSLATTPKRRKRGGRPSWGRTEIKRLRQSNAAHIAVTETPSSSFTTPGTPSTPIDCDDGDDDADYDDDGEDEHEEDDDIIIIEAKSTPKSKQPKDFDISKVKPEPREDGYDMAMETSTAMETNIAEAACPPSSSADQQHIAIQTDKKTVMKEEQENEEKKTAEDERRDIGGERDEEHMSTGDQENRENELERTELRIQGQMDKEESSMNSSDTQKKDFRQTRQNTEAAKEEMTEREVTVKPEPCEDGFEERREGPAGRDYLTVEQQRESRGVTAFCGDGQTGQGLGLSQIALVDLQRQQDSLLQLLETTSQERDDLRKQIHALQQQLEQLQNRDRNKHCHQSTQTDGTEDYRSLYLQMKEEMERLRRERDELVREKTERDVHLQGKRESNRWMGAELNGVVNLMKEDDNTSSSDDLCLQVDCLLRELDQCQSSREDLKAKLGSLEMERNSLLSECECLRKSLHELKEREQETRVAREEGGHGGVVSDQEGSETDTSSPSLLSGLPDCGSSTDAPQKEPNVAREPGQTPDRQVSNVGGGGGPENSPNSTNPDDCASDAQRLRELRYNVARLLLTFVPALELDQVNYDCDVIEEILMQVLDDISAPS</sequence>
<evidence type="ECO:0000256" key="4">
    <source>
        <dbReference type="ARBA" id="ARBA00022833"/>
    </source>
</evidence>
<feature type="compositionally biased region" description="Basic and acidic residues" evidence="8">
    <location>
        <begin position="993"/>
        <end position="1006"/>
    </location>
</feature>
<dbReference type="PROSITE" id="PS51050">
    <property type="entry name" value="ZF_CW"/>
    <property type="match status" value="1"/>
</dbReference>
<organism evidence="10 11">
    <name type="scientific">Chanos chanos</name>
    <name type="common">Milkfish</name>
    <name type="synonym">Mugil chanos</name>
    <dbReference type="NCBI Taxonomy" id="29144"/>
    <lineage>
        <taxon>Eukaryota</taxon>
        <taxon>Metazoa</taxon>
        <taxon>Chordata</taxon>
        <taxon>Craniata</taxon>
        <taxon>Vertebrata</taxon>
        <taxon>Euteleostomi</taxon>
        <taxon>Actinopterygii</taxon>
        <taxon>Neopterygii</taxon>
        <taxon>Teleostei</taxon>
        <taxon>Ostariophysi</taxon>
        <taxon>Gonorynchiformes</taxon>
        <taxon>Chanidae</taxon>
        <taxon>Chanos</taxon>
    </lineage>
</organism>
<feature type="region of interest" description="Disordered" evidence="8">
    <location>
        <begin position="455"/>
        <end position="635"/>
    </location>
</feature>
<accession>A0A6J2WFY7</accession>
<evidence type="ECO:0000256" key="8">
    <source>
        <dbReference type="SAM" id="MobiDB-lite"/>
    </source>
</evidence>
<keyword evidence="10" id="KW-1185">Reference proteome</keyword>
<evidence type="ECO:0000256" key="6">
    <source>
        <dbReference type="ARBA" id="ARBA00023242"/>
    </source>
</evidence>
<name>A0A6J2WFY7_CHACN</name>
<feature type="compositionally biased region" description="Acidic residues" evidence="8">
    <location>
        <begin position="581"/>
        <end position="606"/>
    </location>
</feature>
<keyword evidence="4" id="KW-0862">Zinc</keyword>
<dbReference type="GeneID" id="115822530"/>
<dbReference type="Pfam" id="PF13589">
    <property type="entry name" value="HATPase_c_3"/>
    <property type="match status" value="1"/>
</dbReference>
<evidence type="ECO:0000256" key="5">
    <source>
        <dbReference type="ARBA" id="ARBA00023054"/>
    </source>
</evidence>
<dbReference type="Pfam" id="PF07496">
    <property type="entry name" value="zf-CW"/>
    <property type="match status" value="1"/>
</dbReference>
<evidence type="ECO:0000313" key="10">
    <source>
        <dbReference type="Proteomes" id="UP000504632"/>
    </source>
</evidence>
<feature type="region of interest" description="Disordered" evidence="8">
    <location>
        <begin position="652"/>
        <end position="782"/>
    </location>
</feature>
<protein>
    <submittedName>
        <fullName evidence="11">MORC family CW-type zinc finger protein 3a</fullName>
    </submittedName>
</protein>
<feature type="compositionally biased region" description="Polar residues" evidence="8">
    <location>
        <begin position="490"/>
        <end position="518"/>
    </location>
</feature>
<proteinExistence type="predicted"/>
<dbReference type="InterPro" id="IPR011124">
    <property type="entry name" value="Znf_CW"/>
</dbReference>
<dbReference type="Proteomes" id="UP000504632">
    <property type="component" value="Chromosome 10"/>
</dbReference>
<dbReference type="RefSeq" id="XP_030642281.1">
    <property type="nucleotide sequence ID" value="XM_030786421.1"/>
</dbReference>
<feature type="compositionally biased region" description="Basic and acidic residues" evidence="8">
    <location>
        <begin position="618"/>
        <end position="635"/>
    </location>
</feature>
<feature type="compositionally biased region" description="Basic and acidic residues" evidence="8">
    <location>
        <begin position="478"/>
        <end position="488"/>
    </location>
</feature>
<dbReference type="AlphaFoldDB" id="A0A6J2WFY7"/>
<feature type="compositionally biased region" description="Low complexity" evidence="8">
    <location>
        <begin position="563"/>
        <end position="580"/>
    </location>
</feature>
<evidence type="ECO:0000256" key="1">
    <source>
        <dbReference type="ARBA" id="ARBA00004123"/>
    </source>
</evidence>
<feature type="region of interest" description="Disordered" evidence="8">
    <location>
        <begin position="993"/>
        <end position="1080"/>
    </location>
</feature>
<evidence type="ECO:0000256" key="3">
    <source>
        <dbReference type="ARBA" id="ARBA00022771"/>
    </source>
</evidence>
<comment type="subcellular location">
    <subcellularLocation>
        <location evidence="1">Nucleus</location>
    </subcellularLocation>
</comment>
<evidence type="ECO:0000256" key="2">
    <source>
        <dbReference type="ARBA" id="ARBA00022723"/>
    </source>
</evidence>
<feature type="coiled-coil region" evidence="7">
    <location>
        <begin position="818"/>
        <end position="904"/>
    </location>
</feature>
<dbReference type="InterPro" id="IPR041006">
    <property type="entry name" value="Morc_S5"/>
</dbReference>
<gene>
    <name evidence="11" type="primary">morc3a</name>
</gene>
<feature type="compositionally biased region" description="Polar residues" evidence="8">
    <location>
        <begin position="657"/>
        <end position="667"/>
    </location>
</feature>
<dbReference type="GO" id="GO:0008270">
    <property type="term" value="F:zinc ion binding"/>
    <property type="evidence" value="ECO:0007669"/>
    <property type="project" value="UniProtKB-KW"/>
</dbReference>
<keyword evidence="2" id="KW-0479">Metal-binding</keyword>
<feature type="compositionally biased region" description="Basic and acidic residues" evidence="8">
    <location>
        <begin position="753"/>
        <end position="782"/>
    </location>
</feature>
<evidence type="ECO:0000313" key="11">
    <source>
        <dbReference type="RefSeq" id="XP_030642281.1"/>
    </source>
</evidence>
<dbReference type="InParanoid" id="A0A6J2WFY7"/>
<dbReference type="Gene3D" id="3.30.565.10">
    <property type="entry name" value="Histidine kinase-like ATPase, C-terminal domain"/>
    <property type="match status" value="1"/>
</dbReference>
<keyword evidence="3" id="KW-0863">Zinc-finger</keyword>
<keyword evidence="5 7" id="KW-0175">Coiled coil</keyword>
<dbReference type="CDD" id="cd16931">
    <property type="entry name" value="HATPase_MORC-like"/>
    <property type="match status" value="1"/>
</dbReference>
<dbReference type="CTD" id="553447"/>
<feature type="compositionally biased region" description="Basic and acidic residues" evidence="8">
    <location>
        <begin position="670"/>
        <end position="732"/>
    </location>
</feature>
<dbReference type="InterPro" id="IPR036890">
    <property type="entry name" value="HATPase_C_sf"/>
</dbReference>
<feature type="domain" description="CW-type" evidence="9">
    <location>
        <begin position="413"/>
        <end position="465"/>
    </location>
</feature>
<evidence type="ECO:0000256" key="7">
    <source>
        <dbReference type="SAM" id="Coils"/>
    </source>
</evidence>
<dbReference type="GO" id="GO:0016605">
    <property type="term" value="C:PML body"/>
    <property type="evidence" value="ECO:0007669"/>
    <property type="project" value="TreeGrafter"/>
</dbReference>
<keyword evidence="6" id="KW-0539">Nucleus</keyword>
<reference evidence="11" key="1">
    <citation type="submission" date="2025-08" db="UniProtKB">
        <authorList>
            <consortium name="RefSeq"/>
        </authorList>
    </citation>
    <scope>IDENTIFICATION</scope>
</reference>
<evidence type="ECO:0000259" key="9">
    <source>
        <dbReference type="PROSITE" id="PS51050"/>
    </source>
</evidence>
<dbReference type="GO" id="GO:0016887">
    <property type="term" value="F:ATP hydrolysis activity"/>
    <property type="evidence" value="ECO:0007669"/>
    <property type="project" value="InterPro"/>
</dbReference>